<dbReference type="PROSITE" id="PS50977">
    <property type="entry name" value="HTH_TETR_2"/>
    <property type="match status" value="1"/>
</dbReference>
<organism evidence="5 6">
    <name type="scientific">Sphingobium baderi</name>
    <dbReference type="NCBI Taxonomy" id="1332080"/>
    <lineage>
        <taxon>Bacteria</taxon>
        <taxon>Pseudomonadati</taxon>
        <taxon>Pseudomonadota</taxon>
        <taxon>Alphaproteobacteria</taxon>
        <taxon>Sphingomonadales</taxon>
        <taxon>Sphingomonadaceae</taxon>
        <taxon>Sphingobium</taxon>
    </lineage>
</organism>
<dbReference type="KEGG" id="sbd:ATN00_10005"/>
<evidence type="ECO:0000256" key="2">
    <source>
        <dbReference type="PROSITE-ProRule" id="PRU00335"/>
    </source>
</evidence>
<dbReference type="Proteomes" id="UP000056968">
    <property type="component" value="Chromosome"/>
</dbReference>
<feature type="domain" description="HTH tetR-type" evidence="4">
    <location>
        <begin position="14"/>
        <end position="74"/>
    </location>
</feature>
<dbReference type="InterPro" id="IPR001647">
    <property type="entry name" value="HTH_TetR"/>
</dbReference>
<name>A0A0S3EYS5_9SPHN</name>
<dbReference type="SUPFAM" id="SSF48498">
    <property type="entry name" value="Tetracyclin repressor-like, C-terminal domain"/>
    <property type="match status" value="1"/>
</dbReference>
<evidence type="ECO:0000259" key="4">
    <source>
        <dbReference type="PROSITE" id="PS50977"/>
    </source>
</evidence>
<dbReference type="AlphaFoldDB" id="A0A0S3EYS5"/>
<dbReference type="EMBL" id="CP013264">
    <property type="protein sequence ID" value="ALR20590.1"/>
    <property type="molecule type" value="Genomic_DNA"/>
</dbReference>
<evidence type="ECO:0000313" key="6">
    <source>
        <dbReference type="Proteomes" id="UP000056968"/>
    </source>
</evidence>
<dbReference type="PRINTS" id="PR00455">
    <property type="entry name" value="HTHTETR"/>
</dbReference>
<evidence type="ECO:0000256" key="1">
    <source>
        <dbReference type="ARBA" id="ARBA00023125"/>
    </source>
</evidence>
<evidence type="ECO:0000256" key="3">
    <source>
        <dbReference type="SAM" id="Phobius"/>
    </source>
</evidence>
<dbReference type="GO" id="GO:0003677">
    <property type="term" value="F:DNA binding"/>
    <property type="evidence" value="ECO:0007669"/>
    <property type="project" value="UniProtKB-UniRule"/>
</dbReference>
<evidence type="ECO:0000313" key="5">
    <source>
        <dbReference type="EMBL" id="ALR20590.1"/>
    </source>
</evidence>
<dbReference type="PANTHER" id="PTHR30328">
    <property type="entry name" value="TRANSCRIPTIONAL REPRESSOR"/>
    <property type="match status" value="1"/>
</dbReference>
<dbReference type="Pfam" id="PF17938">
    <property type="entry name" value="TetR_C_29"/>
    <property type="match status" value="1"/>
</dbReference>
<dbReference type="Pfam" id="PF00440">
    <property type="entry name" value="TetR_N"/>
    <property type="match status" value="1"/>
</dbReference>
<keyword evidence="3" id="KW-0472">Membrane</keyword>
<dbReference type="PANTHER" id="PTHR30328:SF54">
    <property type="entry name" value="HTH-TYPE TRANSCRIPTIONAL REPRESSOR SCO4008"/>
    <property type="match status" value="1"/>
</dbReference>
<dbReference type="SUPFAM" id="SSF46689">
    <property type="entry name" value="Homeodomain-like"/>
    <property type="match status" value="1"/>
</dbReference>
<proteinExistence type="predicted"/>
<keyword evidence="3" id="KW-1133">Transmembrane helix</keyword>
<accession>A0A0S3EYS5</accession>
<keyword evidence="6" id="KW-1185">Reference proteome</keyword>
<feature type="transmembrane region" description="Helical" evidence="3">
    <location>
        <begin position="163"/>
        <end position="185"/>
    </location>
</feature>
<dbReference type="InterPro" id="IPR009057">
    <property type="entry name" value="Homeodomain-like_sf"/>
</dbReference>
<dbReference type="InterPro" id="IPR050109">
    <property type="entry name" value="HTH-type_TetR-like_transc_reg"/>
</dbReference>
<dbReference type="InterPro" id="IPR041474">
    <property type="entry name" value="NicS_C"/>
</dbReference>
<sequence>MADDRKDMQGSDRHNSAATILSAARSEFGRHGLSGARITNIAQNSGKTKQLIYHYYESKDELFSQVIWDCLQQSMRNMRAQAYDSLTPPNALRLFLITMSDQYRLFPDCIPIMLDENIHGGMHMRQHHQIRNVTQPVVDIFANIIARGATTGEFKPDLHIERLFAASLSILTTCFFCGGVLSAFLSLDLTSDEGIESWQHYAVGLMLDAVANGTS</sequence>
<reference evidence="5 6" key="1">
    <citation type="submission" date="2015-11" db="EMBL/GenBank/DDBJ databases">
        <title>A Two-component Flavoprotein Monooxygenase System MeaXY Responsible for para-Hydroxylation of 2-Methyl-6-ethylaniline and 2,6-Diethylaniline in Sphingobium baderi DE-13.</title>
        <authorList>
            <person name="Cheng M."/>
            <person name="Meng Q."/>
            <person name="Yang Y."/>
            <person name="Chu C."/>
            <person name="Yan X."/>
            <person name="He J."/>
            <person name="Li S."/>
        </authorList>
    </citation>
    <scope>NUCLEOTIDE SEQUENCE [LARGE SCALE GENOMIC DNA]</scope>
    <source>
        <strain evidence="5 6">DE-13</strain>
    </source>
</reference>
<dbReference type="STRING" id="1332080.ATN00_10005"/>
<protein>
    <recommendedName>
        <fullName evidence="4">HTH tetR-type domain-containing protein</fullName>
    </recommendedName>
</protein>
<feature type="DNA-binding region" description="H-T-H motif" evidence="2">
    <location>
        <begin position="37"/>
        <end position="56"/>
    </location>
</feature>
<dbReference type="Gene3D" id="1.10.357.10">
    <property type="entry name" value="Tetracycline Repressor, domain 2"/>
    <property type="match status" value="1"/>
</dbReference>
<gene>
    <name evidence="5" type="ORF">ATN00_10005</name>
</gene>
<keyword evidence="1 2" id="KW-0238">DNA-binding</keyword>
<dbReference type="InterPro" id="IPR036271">
    <property type="entry name" value="Tet_transcr_reg_TetR-rel_C_sf"/>
</dbReference>
<keyword evidence="3" id="KW-0812">Transmembrane</keyword>